<dbReference type="EMBL" id="PDKM01000002">
    <property type="protein sequence ID" value="RXK10658.1"/>
    <property type="molecule type" value="Genomic_DNA"/>
</dbReference>
<evidence type="ECO:0000256" key="6">
    <source>
        <dbReference type="ARBA" id="ARBA00023136"/>
    </source>
</evidence>
<evidence type="ECO:0000256" key="5">
    <source>
        <dbReference type="ARBA" id="ARBA00022989"/>
    </source>
</evidence>
<evidence type="ECO:0000313" key="8">
    <source>
        <dbReference type="EMBL" id="AXH12416.1"/>
    </source>
</evidence>
<protein>
    <submittedName>
        <fullName evidence="9">Cobalt transporter</fullName>
    </submittedName>
</protein>
<dbReference type="Proteomes" id="UP000253850">
    <property type="component" value="Chromosome"/>
</dbReference>
<keyword evidence="11" id="KW-1185">Reference proteome</keyword>
<keyword evidence="4 7" id="KW-0812">Transmembrane</keyword>
<dbReference type="GO" id="GO:0005886">
    <property type="term" value="C:plasma membrane"/>
    <property type="evidence" value="ECO:0007669"/>
    <property type="project" value="UniProtKB-SubCell"/>
</dbReference>
<feature type="transmembrane region" description="Helical" evidence="7">
    <location>
        <begin position="111"/>
        <end position="129"/>
    </location>
</feature>
<organism evidence="9 11">
    <name type="scientific">Halarcobacter bivalviorum</name>
    <dbReference type="NCBI Taxonomy" id="663364"/>
    <lineage>
        <taxon>Bacteria</taxon>
        <taxon>Pseudomonadati</taxon>
        <taxon>Campylobacterota</taxon>
        <taxon>Epsilonproteobacteria</taxon>
        <taxon>Campylobacterales</taxon>
        <taxon>Arcobacteraceae</taxon>
        <taxon>Halarcobacter</taxon>
    </lineage>
</organism>
<gene>
    <name evidence="8" type="ORF">ABIV_1421</name>
    <name evidence="9" type="ORF">CRV05_05090</name>
</gene>
<dbReference type="AlphaFoldDB" id="A0AAX2AC55"/>
<keyword evidence="5 7" id="KW-1133">Transmembrane helix</keyword>
<evidence type="ECO:0000256" key="1">
    <source>
        <dbReference type="ARBA" id="ARBA00004651"/>
    </source>
</evidence>
<dbReference type="RefSeq" id="WP_114839245.1">
    <property type="nucleotide sequence ID" value="NZ_CP031217.1"/>
</dbReference>
<feature type="transmembrane region" description="Helical" evidence="7">
    <location>
        <begin position="150"/>
        <end position="168"/>
    </location>
</feature>
<dbReference type="Pfam" id="PF01891">
    <property type="entry name" value="CbiM"/>
    <property type="match status" value="1"/>
</dbReference>
<evidence type="ECO:0000256" key="7">
    <source>
        <dbReference type="SAM" id="Phobius"/>
    </source>
</evidence>
<feature type="transmembrane region" description="Helical" evidence="7">
    <location>
        <begin position="73"/>
        <end position="99"/>
    </location>
</feature>
<dbReference type="Proteomes" id="UP000289193">
    <property type="component" value="Unassembled WGS sequence"/>
</dbReference>
<keyword evidence="3" id="KW-1003">Cell membrane</keyword>
<accession>A0AAX2AC55</accession>
<evidence type="ECO:0000313" key="10">
    <source>
        <dbReference type="Proteomes" id="UP000253850"/>
    </source>
</evidence>
<reference evidence="9 11" key="1">
    <citation type="submission" date="2017-10" db="EMBL/GenBank/DDBJ databases">
        <title>Genomics of the genus Arcobacter.</title>
        <authorList>
            <person name="Perez-Cataluna A."/>
            <person name="Figueras M.J."/>
        </authorList>
    </citation>
    <scope>NUCLEOTIDE SEQUENCE [LARGE SCALE GENOMIC DNA]</scope>
    <source>
        <strain evidence="9 11">CECT 7835</strain>
    </source>
</reference>
<evidence type="ECO:0000256" key="4">
    <source>
        <dbReference type="ARBA" id="ARBA00022692"/>
    </source>
</evidence>
<reference evidence="8 10" key="2">
    <citation type="submission" date="2018-07" db="EMBL/GenBank/DDBJ databases">
        <title>Complete genome of the Arcobacter bivalviorum type strain LMG 26154.</title>
        <authorList>
            <person name="Miller W.G."/>
            <person name="Yee E."/>
            <person name="Bono J.L."/>
        </authorList>
    </citation>
    <scope>NUCLEOTIDE SEQUENCE [LARGE SCALE GENOMIC DNA]</scope>
    <source>
        <strain evidence="8 10">LMG 26154</strain>
    </source>
</reference>
<sequence>MHIEAGVVHGAKMALSYGTAAVSFGIATKLAVETIKNSGFLPTIVKTLVATILVFMFFEVFPHHPVGVSEVHFILGSTLFLILGAAPTAFGLAAGLLVQGLFFAPFDLPQYAINVTTLLMPLFAMMYVANRIIPKNMAYKDIKYKDALKLSLMYQGGIVTWVAFWALYGQGFGVENLNAVLAFSSAYMSVVILEPFIDLAVLAGAKALSSFKSSPYVEARLYNSAK</sequence>
<proteinExistence type="predicted"/>
<dbReference type="KEGG" id="hbv:ABIV_1421"/>
<evidence type="ECO:0000256" key="2">
    <source>
        <dbReference type="ARBA" id="ARBA00022448"/>
    </source>
</evidence>
<name>A0AAX2AC55_9BACT</name>
<evidence type="ECO:0000313" key="9">
    <source>
        <dbReference type="EMBL" id="RXK10658.1"/>
    </source>
</evidence>
<dbReference type="InterPro" id="IPR002751">
    <property type="entry name" value="CbiM/NikMN"/>
</dbReference>
<keyword evidence="2" id="KW-0813">Transport</keyword>
<comment type="subcellular location">
    <subcellularLocation>
        <location evidence="1">Cell membrane</location>
        <topology evidence="1">Multi-pass membrane protein</topology>
    </subcellularLocation>
</comment>
<feature type="transmembrane region" description="Helical" evidence="7">
    <location>
        <begin position="40"/>
        <end position="61"/>
    </location>
</feature>
<feature type="transmembrane region" description="Helical" evidence="7">
    <location>
        <begin position="180"/>
        <end position="203"/>
    </location>
</feature>
<dbReference type="EMBL" id="CP031217">
    <property type="protein sequence ID" value="AXH12416.1"/>
    <property type="molecule type" value="Genomic_DNA"/>
</dbReference>
<evidence type="ECO:0000256" key="3">
    <source>
        <dbReference type="ARBA" id="ARBA00022475"/>
    </source>
</evidence>
<dbReference type="Gene3D" id="1.10.1760.20">
    <property type="match status" value="1"/>
</dbReference>
<evidence type="ECO:0000313" key="11">
    <source>
        <dbReference type="Proteomes" id="UP000289193"/>
    </source>
</evidence>
<dbReference type="GO" id="GO:0000041">
    <property type="term" value="P:transition metal ion transport"/>
    <property type="evidence" value="ECO:0007669"/>
    <property type="project" value="InterPro"/>
</dbReference>
<keyword evidence="6 7" id="KW-0472">Membrane</keyword>